<dbReference type="KEGG" id="tgb:HG536_0B01440"/>
<accession>A0A7G3ZCP6</accession>
<dbReference type="GO" id="GO:0005634">
    <property type="term" value="C:nucleus"/>
    <property type="evidence" value="ECO:0007669"/>
    <property type="project" value="UniProtKB-SubCell"/>
</dbReference>
<dbReference type="GO" id="GO:0006351">
    <property type="term" value="P:DNA-templated transcription"/>
    <property type="evidence" value="ECO:0007669"/>
    <property type="project" value="InterPro"/>
</dbReference>
<dbReference type="Pfam" id="PF00172">
    <property type="entry name" value="Zn_clus"/>
    <property type="match status" value="1"/>
</dbReference>
<dbReference type="Gene3D" id="4.10.240.10">
    <property type="entry name" value="Zn(2)-C6 fungal-type DNA-binding domain"/>
    <property type="match status" value="1"/>
</dbReference>
<dbReference type="SUPFAM" id="SSF57701">
    <property type="entry name" value="Zn2/Cys6 DNA-binding domain"/>
    <property type="match status" value="1"/>
</dbReference>
<dbReference type="InterPro" id="IPR007219">
    <property type="entry name" value="XnlR_reg_dom"/>
</dbReference>
<keyword evidence="3" id="KW-0862">Zinc</keyword>
<keyword evidence="5" id="KW-0238">DNA-binding</keyword>
<dbReference type="PROSITE" id="PS50048">
    <property type="entry name" value="ZN2_CY6_FUNGAL_2"/>
    <property type="match status" value="1"/>
</dbReference>
<dbReference type="CDD" id="cd00067">
    <property type="entry name" value="GAL4"/>
    <property type="match status" value="1"/>
</dbReference>
<reference evidence="9 10" key="1">
    <citation type="submission" date="2020-06" db="EMBL/GenBank/DDBJ databases">
        <title>The yeast mating-type switching endonuclease HO is a domesticated member of an unorthodox homing genetic element family.</title>
        <authorList>
            <person name="Coughlan A.Y."/>
            <person name="Lombardi L."/>
            <person name="Braun-Galleani S."/>
            <person name="Martos A.R."/>
            <person name="Galeote V."/>
            <person name="Bigey F."/>
            <person name="Dequin S."/>
            <person name="Byrne K.P."/>
            <person name="Wolfe K.H."/>
        </authorList>
    </citation>
    <scope>NUCLEOTIDE SEQUENCE [LARGE SCALE GENOMIC DNA]</scope>
    <source>
        <strain evidence="9 10">CBS764</strain>
    </source>
</reference>
<dbReference type="RefSeq" id="XP_037137957.1">
    <property type="nucleotide sequence ID" value="XM_037282062.1"/>
</dbReference>
<organism evidence="9 10">
    <name type="scientific">Torulaspora globosa</name>
    <dbReference type="NCBI Taxonomy" id="48254"/>
    <lineage>
        <taxon>Eukaryota</taxon>
        <taxon>Fungi</taxon>
        <taxon>Dikarya</taxon>
        <taxon>Ascomycota</taxon>
        <taxon>Saccharomycotina</taxon>
        <taxon>Saccharomycetes</taxon>
        <taxon>Saccharomycetales</taxon>
        <taxon>Saccharomycetaceae</taxon>
        <taxon>Torulaspora</taxon>
    </lineage>
</organism>
<dbReference type="InterPro" id="IPR001138">
    <property type="entry name" value="Zn2Cys6_DnaBD"/>
</dbReference>
<dbReference type="CDD" id="cd12148">
    <property type="entry name" value="fungal_TF_MHR"/>
    <property type="match status" value="1"/>
</dbReference>
<feature type="domain" description="Zn(2)-C6 fungal-type" evidence="8">
    <location>
        <begin position="33"/>
        <end position="63"/>
    </location>
</feature>
<gene>
    <name evidence="9" type="ORF">HG536_0B01440</name>
</gene>
<keyword evidence="2" id="KW-0479">Metal-binding</keyword>
<protein>
    <recommendedName>
        <fullName evidence="8">Zn(2)-C6 fungal-type domain-containing protein</fullName>
    </recommendedName>
</protein>
<evidence type="ECO:0000256" key="3">
    <source>
        <dbReference type="ARBA" id="ARBA00022833"/>
    </source>
</evidence>
<keyword evidence="10" id="KW-1185">Reference proteome</keyword>
<keyword evidence="6" id="KW-0804">Transcription</keyword>
<evidence type="ECO:0000256" key="5">
    <source>
        <dbReference type="ARBA" id="ARBA00023125"/>
    </source>
</evidence>
<evidence type="ECO:0000259" key="8">
    <source>
        <dbReference type="PROSITE" id="PS50048"/>
    </source>
</evidence>
<proteinExistence type="predicted"/>
<evidence type="ECO:0000313" key="10">
    <source>
        <dbReference type="Proteomes" id="UP000515788"/>
    </source>
</evidence>
<dbReference type="PANTHER" id="PTHR47540">
    <property type="entry name" value="THIAMINE REPRESSIBLE GENES REGULATORY PROTEIN THI5"/>
    <property type="match status" value="1"/>
</dbReference>
<name>A0A7G3ZCP6_9SACH</name>
<dbReference type="OrthoDB" id="422427at2759"/>
<dbReference type="GO" id="GO:0043565">
    <property type="term" value="F:sequence-specific DNA binding"/>
    <property type="evidence" value="ECO:0007669"/>
    <property type="project" value="TreeGrafter"/>
</dbReference>
<keyword evidence="7" id="KW-0539">Nucleus</keyword>
<dbReference type="SMART" id="SM00066">
    <property type="entry name" value="GAL4"/>
    <property type="match status" value="1"/>
</dbReference>
<evidence type="ECO:0000256" key="7">
    <source>
        <dbReference type="ARBA" id="ARBA00023242"/>
    </source>
</evidence>
<dbReference type="EMBL" id="CP059247">
    <property type="protein sequence ID" value="QLL31282.1"/>
    <property type="molecule type" value="Genomic_DNA"/>
</dbReference>
<dbReference type="GO" id="GO:0045944">
    <property type="term" value="P:positive regulation of transcription by RNA polymerase II"/>
    <property type="evidence" value="ECO:0007669"/>
    <property type="project" value="TreeGrafter"/>
</dbReference>
<dbReference type="SMART" id="SM00906">
    <property type="entry name" value="Fungal_trans"/>
    <property type="match status" value="1"/>
</dbReference>
<dbReference type="InterPro" id="IPR051711">
    <property type="entry name" value="Stress_Response_Reg"/>
</dbReference>
<dbReference type="GO" id="GO:0008270">
    <property type="term" value="F:zinc ion binding"/>
    <property type="evidence" value="ECO:0007669"/>
    <property type="project" value="InterPro"/>
</dbReference>
<dbReference type="InterPro" id="IPR036864">
    <property type="entry name" value="Zn2-C6_fun-type_DNA-bd_sf"/>
</dbReference>
<dbReference type="PANTHER" id="PTHR47540:SF1">
    <property type="entry name" value="ACTIVATOR OF STRESS GENES 1-RELATED"/>
    <property type="match status" value="1"/>
</dbReference>
<comment type="subcellular location">
    <subcellularLocation>
        <location evidence="1">Nucleus</location>
    </subcellularLocation>
</comment>
<evidence type="ECO:0000256" key="1">
    <source>
        <dbReference type="ARBA" id="ARBA00004123"/>
    </source>
</evidence>
<dbReference type="Pfam" id="PF04082">
    <property type="entry name" value="Fungal_trans"/>
    <property type="match status" value="1"/>
</dbReference>
<evidence type="ECO:0000256" key="6">
    <source>
        <dbReference type="ARBA" id="ARBA00023163"/>
    </source>
</evidence>
<dbReference type="GeneID" id="59324401"/>
<evidence type="ECO:0000256" key="2">
    <source>
        <dbReference type="ARBA" id="ARBA00022723"/>
    </source>
</evidence>
<dbReference type="GO" id="GO:0000981">
    <property type="term" value="F:DNA-binding transcription factor activity, RNA polymerase II-specific"/>
    <property type="evidence" value="ECO:0007669"/>
    <property type="project" value="InterPro"/>
</dbReference>
<dbReference type="PROSITE" id="PS00463">
    <property type="entry name" value="ZN2_CY6_FUNGAL_1"/>
    <property type="match status" value="1"/>
</dbReference>
<evidence type="ECO:0000256" key="4">
    <source>
        <dbReference type="ARBA" id="ARBA00023015"/>
    </source>
</evidence>
<sequence>MAPEKRSQSKMLVLSIDSATKELKTGSFRASKACDFCRLKKKKCDGQQPCSLCQAFGNKHCVYQDRRSPRQVRRKTQESPLPRRVLQDLPDRDVAIQLIHKTWDNVCVLFRFLYRPSVIEDLISLYDAKDTTHFTERQLKSLPLIYSVIAVGALFGKEDCEKSDVVARDLYREAGYKYFEMAKSLIDVTNVRDIYSIQTMFMLTMFLQCSANLNTCYSYIGIALRAAIIEGLHKRTSSVGPTVIEDETKKRLFWSVYKVDLYMSCILGLPRALAEAAVNQELPCDVDDEKITRDGILEQEWGKISSCGMNNQHTKLMLIMARIHESLYPVLTWDQATYINILTLEEQLEKWFQELPYQLKPDSSFFNDDERAYYLKPAKLLYLDYLLAKIILYKPFIHYLAITSPLFDFQISMANKCIQVAHKVICLSDEMLKNDLLSASYWFSIHTIFFSVTCLMFYQHQINLGLISEKHIDVEKDCELGINILLKLKNSSPVGEKSFSVLNSIFKEFNKKTMELYSQVNESVTQLMKDPTSGASVEMSVEFFGQSEQDQILDQLLQDFDIPISNILPDFQMTSFFPTSLSERAAEK</sequence>
<dbReference type="Proteomes" id="UP000515788">
    <property type="component" value="Chromosome 2"/>
</dbReference>
<evidence type="ECO:0000313" key="9">
    <source>
        <dbReference type="EMBL" id="QLL31282.1"/>
    </source>
</evidence>
<keyword evidence="4" id="KW-0805">Transcription regulation</keyword>
<dbReference type="AlphaFoldDB" id="A0A7G3ZCP6"/>